<dbReference type="AlphaFoldDB" id="A0A4C1Z184"/>
<name>A0A4C1Z184_EUMVA</name>
<dbReference type="EMBL" id="BGZK01001470">
    <property type="protein sequence ID" value="GBP80609.1"/>
    <property type="molecule type" value="Genomic_DNA"/>
</dbReference>
<proteinExistence type="predicted"/>
<protein>
    <submittedName>
        <fullName evidence="1">Uncharacterized protein</fullName>
    </submittedName>
</protein>
<gene>
    <name evidence="1" type="ORF">EVAR_56787_1</name>
</gene>
<reference evidence="1 2" key="1">
    <citation type="journal article" date="2019" name="Commun. Biol.">
        <title>The bagworm genome reveals a unique fibroin gene that provides high tensile strength.</title>
        <authorList>
            <person name="Kono N."/>
            <person name="Nakamura H."/>
            <person name="Ohtoshi R."/>
            <person name="Tomita M."/>
            <person name="Numata K."/>
            <person name="Arakawa K."/>
        </authorList>
    </citation>
    <scope>NUCLEOTIDE SEQUENCE [LARGE SCALE GENOMIC DNA]</scope>
</reference>
<evidence type="ECO:0000313" key="1">
    <source>
        <dbReference type="EMBL" id="GBP80609.1"/>
    </source>
</evidence>
<accession>A0A4C1Z184</accession>
<evidence type="ECO:0000313" key="2">
    <source>
        <dbReference type="Proteomes" id="UP000299102"/>
    </source>
</evidence>
<dbReference type="Proteomes" id="UP000299102">
    <property type="component" value="Unassembled WGS sequence"/>
</dbReference>
<sequence>MLCICSRAALSRGFAGPAHLSLGSPPVTLTSLEELKADQRSLLWFLTCVKTKRKNISETIKHGSFETYWSGVIRVNENAEVLASSYQKDYVNV</sequence>
<keyword evidence="2" id="KW-1185">Reference proteome</keyword>
<comment type="caution">
    <text evidence="1">The sequence shown here is derived from an EMBL/GenBank/DDBJ whole genome shotgun (WGS) entry which is preliminary data.</text>
</comment>
<organism evidence="1 2">
    <name type="scientific">Eumeta variegata</name>
    <name type="common">Bagworm moth</name>
    <name type="synonym">Eumeta japonica</name>
    <dbReference type="NCBI Taxonomy" id="151549"/>
    <lineage>
        <taxon>Eukaryota</taxon>
        <taxon>Metazoa</taxon>
        <taxon>Ecdysozoa</taxon>
        <taxon>Arthropoda</taxon>
        <taxon>Hexapoda</taxon>
        <taxon>Insecta</taxon>
        <taxon>Pterygota</taxon>
        <taxon>Neoptera</taxon>
        <taxon>Endopterygota</taxon>
        <taxon>Lepidoptera</taxon>
        <taxon>Glossata</taxon>
        <taxon>Ditrysia</taxon>
        <taxon>Tineoidea</taxon>
        <taxon>Psychidae</taxon>
        <taxon>Oiketicinae</taxon>
        <taxon>Eumeta</taxon>
    </lineage>
</organism>